<feature type="compositionally biased region" description="Basic and acidic residues" evidence="15">
    <location>
        <begin position="391"/>
        <end position="409"/>
    </location>
</feature>
<evidence type="ECO:0000256" key="9">
    <source>
        <dbReference type="ARBA" id="ARBA00022840"/>
    </source>
</evidence>
<keyword evidence="8 17" id="KW-0418">Kinase</keyword>
<evidence type="ECO:0000256" key="5">
    <source>
        <dbReference type="ARBA" id="ARBA00022679"/>
    </source>
</evidence>
<dbReference type="PROSITE" id="PS01245">
    <property type="entry name" value="RIO1"/>
    <property type="match status" value="1"/>
</dbReference>
<comment type="catalytic activity">
    <reaction evidence="12">
        <text>L-seryl-[protein] + ATP = O-phospho-L-seryl-[protein] + ADP + H(+)</text>
        <dbReference type="Rhea" id="RHEA:17989"/>
        <dbReference type="Rhea" id="RHEA-COMP:9863"/>
        <dbReference type="Rhea" id="RHEA-COMP:11604"/>
        <dbReference type="ChEBI" id="CHEBI:15378"/>
        <dbReference type="ChEBI" id="CHEBI:29999"/>
        <dbReference type="ChEBI" id="CHEBI:30616"/>
        <dbReference type="ChEBI" id="CHEBI:83421"/>
        <dbReference type="ChEBI" id="CHEBI:456216"/>
        <dbReference type="EC" id="2.7.11.1"/>
    </reaction>
</comment>
<dbReference type="SUPFAM" id="SSF56112">
    <property type="entry name" value="Protein kinase-like (PK-like)"/>
    <property type="match status" value="1"/>
</dbReference>
<dbReference type="GeneID" id="28730041"/>
<dbReference type="PANTHER" id="PTHR45852">
    <property type="entry name" value="SER/THR-PROTEIN KINASE RIO2"/>
    <property type="match status" value="1"/>
</dbReference>
<comment type="cofactor">
    <cofactor evidence="1">
        <name>Mg(2+)</name>
        <dbReference type="ChEBI" id="CHEBI:18420"/>
    </cofactor>
</comment>
<evidence type="ECO:0000313" key="17">
    <source>
        <dbReference type="EMBL" id="KOS14189.1"/>
    </source>
</evidence>
<dbReference type="OrthoDB" id="10258631at2759"/>
<dbReference type="RefSeq" id="XP_017991821.1">
    <property type="nucleotide sequence ID" value="XM_018138165.1"/>
</dbReference>
<dbReference type="Proteomes" id="UP000037751">
    <property type="component" value="Unassembled WGS sequence"/>
</dbReference>
<dbReference type="InterPro" id="IPR036390">
    <property type="entry name" value="WH_DNA-bd_sf"/>
</dbReference>
<dbReference type="GO" id="GO:0005524">
    <property type="term" value="F:ATP binding"/>
    <property type="evidence" value="ECO:0007669"/>
    <property type="project" value="UniProtKB-KW"/>
</dbReference>
<evidence type="ECO:0000256" key="6">
    <source>
        <dbReference type="ARBA" id="ARBA00022723"/>
    </source>
</evidence>
<feature type="compositionally biased region" description="Acidic residues" evidence="15">
    <location>
        <begin position="247"/>
        <end position="259"/>
    </location>
</feature>
<dbReference type="FunFam" id="1.10.10.10:FF:000053">
    <property type="entry name" value="Serine/threonine-protein kinase RIO2"/>
    <property type="match status" value="1"/>
</dbReference>
<dbReference type="GO" id="GO:0030688">
    <property type="term" value="C:preribosome, small subunit precursor"/>
    <property type="evidence" value="ECO:0007669"/>
    <property type="project" value="TreeGrafter"/>
</dbReference>
<dbReference type="InterPro" id="IPR011009">
    <property type="entry name" value="Kinase-like_dom_sf"/>
</dbReference>
<dbReference type="GO" id="GO:0005634">
    <property type="term" value="C:nucleus"/>
    <property type="evidence" value="ECO:0007669"/>
    <property type="project" value="TreeGrafter"/>
</dbReference>
<dbReference type="GO" id="GO:0046872">
    <property type="term" value="F:metal ion binding"/>
    <property type="evidence" value="ECO:0007669"/>
    <property type="project" value="UniProtKB-KW"/>
</dbReference>
<dbReference type="SMART" id="SM00090">
    <property type="entry name" value="RIO"/>
    <property type="match status" value="1"/>
</dbReference>
<feature type="compositionally biased region" description="Polar residues" evidence="15">
    <location>
        <begin position="518"/>
        <end position="530"/>
    </location>
</feature>
<comment type="catalytic activity">
    <reaction evidence="11">
        <text>L-threonyl-[protein] + ATP = O-phospho-L-threonyl-[protein] + ADP + H(+)</text>
        <dbReference type="Rhea" id="RHEA:46608"/>
        <dbReference type="Rhea" id="RHEA-COMP:11060"/>
        <dbReference type="Rhea" id="RHEA-COMP:11605"/>
        <dbReference type="ChEBI" id="CHEBI:15378"/>
        <dbReference type="ChEBI" id="CHEBI:30013"/>
        <dbReference type="ChEBI" id="CHEBI:30616"/>
        <dbReference type="ChEBI" id="CHEBI:61977"/>
        <dbReference type="ChEBI" id="CHEBI:456216"/>
        <dbReference type="EC" id="2.7.11.1"/>
    </reaction>
</comment>
<dbReference type="InterPro" id="IPR015285">
    <property type="entry name" value="RIO2_wHTH_N"/>
</dbReference>
<reference evidence="17 18" key="1">
    <citation type="submission" date="2015-07" db="EMBL/GenBank/DDBJ databases">
        <title>Draft Genome Sequence of Malassezia furfur CBS1878 and Malassezia pachydermatis CBS1879.</title>
        <authorList>
            <person name="Triana S."/>
            <person name="Ohm R."/>
            <person name="Gonzalez A."/>
            <person name="DeCock H."/>
            <person name="Restrepo S."/>
            <person name="Celis A."/>
        </authorList>
    </citation>
    <scope>NUCLEOTIDE SEQUENCE [LARGE SCALE GENOMIC DNA]</scope>
    <source>
        <strain evidence="17 18">CBS 1879</strain>
    </source>
</reference>
<feature type="compositionally biased region" description="Low complexity" evidence="15">
    <location>
        <begin position="478"/>
        <end position="488"/>
    </location>
</feature>
<sequence>MKLDATDVRYLSSEEFRVLTAVEMGSKNHEVVPSSLIAQISSLRHAGISKLLSNLAKRKLVARVQNNMYDGYRLTYGGYDFLAVRALSKRKSVYAIGNQIGIGKESDIYIVSTEDGEKRVLKIHRLGRISFRKIKEKRDYMGKRKSASWMYMSRLAAEKEFAFMKILYEHGFPVPTPIDQARHTILMSYEDAYPLRQISSLPLEQIQKLYAALMALIVRLARAGLIHGDFNEFNLLIREIYPDSEYESDEADSANDDSPADTPMDPVEILDHGRVEQGKGVQRIIADPIGPDEIKESDQDDSEDDDDVIELGDGVQVEPILIDFPQMVSIQHPNADYYFNRDVECVRRFFRKRFRFNSSEFPRFEEVMASIDKDETQRLDALSRASGYGETTKDDKMLESKCPHLHESDSIGDEEDEEEEFGRSSFYDDEDSDLDEDGSEGPESEEEDDDDGAVEDPSDVGDGATSATPKRSQLDPSHVSSRVAAARAHAQRRAQKHHGRKSQATKTGRRHGGGKAKYNSSRAVADSLSF</sequence>
<dbReference type="AlphaFoldDB" id="A0A0M9VP98"/>
<keyword evidence="5" id="KW-0808">Transferase</keyword>
<dbReference type="Gene3D" id="1.10.10.10">
    <property type="entry name" value="Winged helix-like DNA-binding domain superfamily/Winged helix DNA-binding domain"/>
    <property type="match status" value="1"/>
</dbReference>
<evidence type="ECO:0000256" key="1">
    <source>
        <dbReference type="ARBA" id="ARBA00001946"/>
    </source>
</evidence>
<dbReference type="GO" id="GO:0004674">
    <property type="term" value="F:protein serine/threonine kinase activity"/>
    <property type="evidence" value="ECO:0007669"/>
    <property type="project" value="UniProtKB-KW"/>
</dbReference>
<keyword evidence="4" id="KW-0723">Serine/threonine-protein kinase</keyword>
<dbReference type="InterPro" id="IPR036388">
    <property type="entry name" value="WH-like_DNA-bd_sf"/>
</dbReference>
<evidence type="ECO:0000256" key="3">
    <source>
        <dbReference type="ARBA" id="ARBA00012513"/>
    </source>
</evidence>
<dbReference type="InterPro" id="IPR018935">
    <property type="entry name" value="RIO_kinase_CS"/>
</dbReference>
<dbReference type="Gene3D" id="1.10.510.10">
    <property type="entry name" value="Transferase(Phosphotransferase) domain 1"/>
    <property type="match status" value="1"/>
</dbReference>
<dbReference type="InterPro" id="IPR000687">
    <property type="entry name" value="RIO_kinase"/>
</dbReference>
<evidence type="ECO:0000313" key="18">
    <source>
        <dbReference type="Proteomes" id="UP000037751"/>
    </source>
</evidence>
<keyword evidence="10" id="KW-0460">Magnesium</keyword>
<feature type="compositionally biased region" description="Acidic residues" evidence="15">
    <location>
        <begin position="298"/>
        <end position="307"/>
    </location>
</feature>
<dbReference type="CDD" id="cd05144">
    <property type="entry name" value="RIO2_C"/>
    <property type="match status" value="1"/>
</dbReference>
<dbReference type="EMBL" id="LGAV01000004">
    <property type="protein sequence ID" value="KOS14189.1"/>
    <property type="molecule type" value="Genomic_DNA"/>
</dbReference>
<evidence type="ECO:0000256" key="11">
    <source>
        <dbReference type="ARBA" id="ARBA00047899"/>
    </source>
</evidence>
<feature type="region of interest" description="Disordered" evidence="15">
    <location>
        <begin position="247"/>
        <end position="267"/>
    </location>
</feature>
<feature type="region of interest" description="Disordered" evidence="15">
    <location>
        <begin position="286"/>
        <end position="307"/>
    </location>
</feature>
<evidence type="ECO:0000256" key="13">
    <source>
        <dbReference type="ARBA" id="ARBA00068353"/>
    </source>
</evidence>
<dbReference type="GO" id="GO:0005829">
    <property type="term" value="C:cytosol"/>
    <property type="evidence" value="ECO:0007669"/>
    <property type="project" value="TreeGrafter"/>
</dbReference>
<protein>
    <recommendedName>
        <fullName evidence="13">Serine/threonine-protein kinase RIO2</fullName>
        <ecNumber evidence="3">2.7.11.1</ecNumber>
    </recommendedName>
    <alternativeName>
        <fullName evidence="14">Serine/threonine-protein kinase rio2</fullName>
    </alternativeName>
</protein>
<dbReference type="InterPro" id="IPR018934">
    <property type="entry name" value="RIO_dom"/>
</dbReference>
<evidence type="ECO:0000256" key="2">
    <source>
        <dbReference type="ARBA" id="ARBA00009196"/>
    </source>
</evidence>
<keyword evidence="18" id="KW-1185">Reference proteome</keyword>
<keyword evidence="9" id="KW-0067">ATP-binding</keyword>
<organism evidence="17 18">
    <name type="scientific">Malassezia pachydermatis</name>
    <dbReference type="NCBI Taxonomy" id="77020"/>
    <lineage>
        <taxon>Eukaryota</taxon>
        <taxon>Fungi</taxon>
        <taxon>Dikarya</taxon>
        <taxon>Basidiomycota</taxon>
        <taxon>Ustilaginomycotina</taxon>
        <taxon>Malasseziomycetes</taxon>
        <taxon>Malasseziales</taxon>
        <taxon>Malasseziaceae</taxon>
        <taxon>Malassezia</taxon>
    </lineage>
</organism>
<evidence type="ECO:0000259" key="16">
    <source>
        <dbReference type="SMART" id="SM00090"/>
    </source>
</evidence>
<dbReference type="VEuPathDB" id="FungiDB:Malapachy_3703"/>
<feature type="region of interest" description="Disordered" evidence="15">
    <location>
        <begin position="383"/>
        <end position="530"/>
    </location>
</feature>
<gene>
    <name evidence="17" type="ORF">Malapachy_3703</name>
</gene>
<evidence type="ECO:0000256" key="8">
    <source>
        <dbReference type="ARBA" id="ARBA00022777"/>
    </source>
</evidence>
<feature type="compositionally biased region" description="Basic residues" evidence="15">
    <location>
        <begin position="489"/>
        <end position="514"/>
    </location>
</feature>
<accession>A0A0M9VP98</accession>
<evidence type="ECO:0000256" key="7">
    <source>
        <dbReference type="ARBA" id="ARBA00022741"/>
    </source>
</evidence>
<feature type="compositionally biased region" description="Acidic residues" evidence="15">
    <location>
        <begin position="427"/>
        <end position="459"/>
    </location>
</feature>
<dbReference type="InterPro" id="IPR030484">
    <property type="entry name" value="Rio2"/>
</dbReference>
<keyword evidence="7" id="KW-0547">Nucleotide-binding</keyword>
<evidence type="ECO:0000256" key="15">
    <source>
        <dbReference type="SAM" id="MobiDB-lite"/>
    </source>
</evidence>
<feature type="compositionally biased region" description="Polar residues" evidence="15">
    <location>
        <begin position="465"/>
        <end position="475"/>
    </location>
</feature>
<evidence type="ECO:0000256" key="4">
    <source>
        <dbReference type="ARBA" id="ARBA00022527"/>
    </source>
</evidence>
<keyword evidence="6" id="KW-0479">Metal-binding</keyword>
<dbReference type="Gene3D" id="3.30.200.20">
    <property type="entry name" value="Phosphorylase Kinase, domain 1"/>
    <property type="match status" value="1"/>
</dbReference>
<dbReference type="GO" id="GO:0030490">
    <property type="term" value="P:maturation of SSU-rRNA"/>
    <property type="evidence" value="ECO:0007669"/>
    <property type="project" value="TreeGrafter"/>
</dbReference>
<dbReference type="Pfam" id="PF09202">
    <property type="entry name" value="Rio2_N"/>
    <property type="match status" value="1"/>
</dbReference>
<dbReference type="STRING" id="77020.A0A0M9VP98"/>
<comment type="similarity">
    <text evidence="2">Belongs to the protein kinase superfamily. RIO-type Ser/Thr kinase family.</text>
</comment>
<proteinExistence type="inferred from homology"/>
<name>A0A0M9VP98_9BASI</name>
<dbReference type="FunFam" id="3.30.200.20:FF:000052">
    <property type="entry name" value="Serine/threonine-protein kinase RIO2"/>
    <property type="match status" value="1"/>
</dbReference>
<dbReference type="EC" id="2.7.11.1" evidence="3"/>
<evidence type="ECO:0000256" key="14">
    <source>
        <dbReference type="ARBA" id="ARBA00068837"/>
    </source>
</evidence>
<feature type="domain" description="RIO kinase" evidence="16">
    <location>
        <begin position="65"/>
        <end position="369"/>
    </location>
</feature>
<dbReference type="Pfam" id="PF01163">
    <property type="entry name" value="RIO1"/>
    <property type="match status" value="2"/>
</dbReference>
<feature type="compositionally biased region" description="Acidic residues" evidence="15">
    <location>
        <begin position="410"/>
        <end position="420"/>
    </location>
</feature>
<evidence type="ECO:0000256" key="12">
    <source>
        <dbReference type="ARBA" id="ARBA00048679"/>
    </source>
</evidence>
<dbReference type="SUPFAM" id="SSF46785">
    <property type="entry name" value="Winged helix' DNA-binding domain"/>
    <property type="match status" value="1"/>
</dbReference>
<dbReference type="PANTHER" id="PTHR45852:SF1">
    <property type="entry name" value="SERINE_THREONINE-PROTEIN KINASE RIO2"/>
    <property type="match status" value="1"/>
</dbReference>
<comment type="caution">
    <text evidence="17">The sequence shown here is derived from an EMBL/GenBank/DDBJ whole genome shotgun (WGS) entry which is preliminary data.</text>
</comment>
<evidence type="ECO:0000256" key="10">
    <source>
        <dbReference type="ARBA" id="ARBA00022842"/>
    </source>
</evidence>